<dbReference type="Proteomes" id="UP000248806">
    <property type="component" value="Unassembled WGS sequence"/>
</dbReference>
<keyword evidence="2" id="KW-1185">Reference proteome</keyword>
<dbReference type="Pfam" id="PF05135">
    <property type="entry name" value="Phage_connect_1"/>
    <property type="match status" value="1"/>
</dbReference>
<dbReference type="RefSeq" id="WP_111323538.1">
    <property type="nucleotide sequence ID" value="NZ_BIFX01000001.1"/>
</dbReference>
<evidence type="ECO:0000313" key="1">
    <source>
        <dbReference type="EMBL" id="PZW28400.1"/>
    </source>
</evidence>
<comment type="caution">
    <text evidence="1">The sequence shown here is derived from an EMBL/GenBank/DDBJ whole genome shotgun (WGS) entry which is preliminary data.</text>
</comment>
<organism evidence="1 2">
    <name type="scientific">Thermosporothrix hazakensis</name>
    <dbReference type="NCBI Taxonomy" id="644383"/>
    <lineage>
        <taxon>Bacteria</taxon>
        <taxon>Bacillati</taxon>
        <taxon>Chloroflexota</taxon>
        <taxon>Ktedonobacteria</taxon>
        <taxon>Ktedonobacterales</taxon>
        <taxon>Thermosporotrichaceae</taxon>
        <taxon>Thermosporothrix</taxon>
    </lineage>
</organism>
<reference evidence="1 2" key="1">
    <citation type="submission" date="2018-06" db="EMBL/GenBank/DDBJ databases">
        <title>Genomic Encyclopedia of Archaeal and Bacterial Type Strains, Phase II (KMG-II): from individual species to whole genera.</title>
        <authorList>
            <person name="Goeker M."/>
        </authorList>
    </citation>
    <scope>NUCLEOTIDE SEQUENCE [LARGE SCALE GENOMIC DNA]</scope>
    <source>
        <strain evidence="1 2">ATCC BAA-1881</strain>
    </source>
</reference>
<name>A0A326U6G4_THEHA</name>
<evidence type="ECO:0000313" key="2">
    <source>
        <dbReference type="Proteomes" id="UP000248806"/>
    </source>
</evidence>
<dbReference type="Gene3D" id="1.10.3230.30">
    <property type="entry name" value="Phage gp6-like head-tail connector protein"/>
    <property type="match status" value="1"/>
</dbReference>
<dbReference type="AlphaFoldDB" id="A0A326U6G4"/>
<dbReference type="InterPro" id="IPR021146">
    <property type="entry name" value="Phage_gp6-like_head-tail"/>
</dbReference>
<sequence>MVEYCTLEDVRRALDIRTTQQDDWIASLIMQARDTIDRYVGYSFQDFPDDVRWFSGRGRDILITGYIRQIKQVIEVGYNPALGTFAAGERDITYDCMLWPEDEIPAFGIARVSGEPFREGRRNYRVVGHFGFSTVPETIRRACTRLVTHWVKMRDTAYSDTVSEQGSIRQKYTKEMPPDVIELLNLYRWKGFHA</sequence>
<accession>A0A326U6G4</accession>
<proteinExistence type="predicted"/>
<dbReference type="EMBL" id="QKUF01000010">
    <property type="protein sequence ID" value="PZW28400.1"/>
    <property type="molecule type" value="Genomic_DNA"/>
</dbReference>
<protein>
    <submittedName>
        <fullName evidence="1">Gp6-like head-tail connector protein</fullName>
    </submittedName>
</protein>
<gene>
    <name evidence="1" type="ORF">EI42_03154</name>
</gene>